<proteinExistence type="predicted"/>
<feature type="compositionally biased region" description="Basic residues" evidence="1">
    <location>
        <begin position="1257"/>
        <end position="1275"/>
    </location>
</feature>
<reference evidence="2" key="1">
    <citation type="journal article" date="2020" name="New Phytol.">
        <title>Comparative genomics reveals dynamic genome evolution in host specialist ectomycorrhizal fungi.</title>
        <authorList>
            <person name="Lofgren L.A."/>
            <person name="Nguyen N.H."/>
            <person name="Vilgalys R."/>
            <person name="Ruytinx J."/>
            <person name="Liao H.L."/>
            <person name="Branco S."/>
            <person name="Kuo A."/>
            <person name="LaButti K."/>
            <person name="Lipzen A."/>
            <person name="Andreopoulos W."/>
            <person name="Pangilinan J."/>
            <person name="Riley R."/>
            <person name="Hundley H."/>
            <person name="Na H."/>
            <person name="Barry K."/>
            <person name="Grigoriev I.V."/>
            <person name="Stajich J.E."/>
            <person name="Kennedy P.G."/>
        </authorList>
    </citation>
    <scope>NUCLEOTIDE SEQUENCE</scope>
    <source>
        <strain evidence="2">DOB743</strain>
    </source>
</reference>
<name>A0A9P6ZLS0_9AGAM</name>
<feature type="compositionally biased region" description="Acidic residues" evidence="1">
    <location>
        <begin position="248"/>
        <end position="258"/>
    </location>
</feature>
<gene>
    <name evidence="2" type="ORF">EV702DRAFT_977321</name>
</gene>
<evidence type="ECO:0000313" key="3">
    <source>
        <dbReference type="Proteomes" id="UP000714275"/>
    </source>
</evidence>
<accession>A0A9P6ZLS0</accession>
<keyword evidence="3" id="KW-1185">Reference proteome</keyword>
<protein>
    <recommendedName>
        <fullName evidence="4">Ubiquitin-like protease family profile domain-containing protein</fullName>
    </recommendedName>
</protein>
<feature type="region of interest" description="Disordered" evidence="1">
    <location>
        <begin position="233"/>
        <end position="263"/>
    </location>
</feature>
<dbReference type="Proteomes" id="UP000714275">
    <property type="component" value="Unassembled WGS sequence"/>
</dbReference>
<evidence type="ECO:0008006" key="4">
    <source>
        <dbReference type="Google" id="ProtNLM"/>
    </source>
</evidence>
<feature type="region of interest" description="Disordered" evidence="1">
    <location>
        <begin position="1235"/>
        <end position="1275"/>
    </location>
</feature>
<evidence type="ECO:0000313" key="2">
    <source>
        <dbReference type="EMBL" id="KAG1771559.1"/>
    </source>
</evidence>
<dbReference type="EMBL" id="JABBWD010000058">
    <property type="protein sequence ID" value="KAG1771559.1"/>
    <property type="molecule type" value="Genomic_DNA"/>
</dbReference>
<dbReference type="OrthoDB" id="3057432at2759"/>
<organism evidence="2 3">
    <name type="scientific">Suillus placidus</name>
    <dbReference type="NCBI Taxonomy" id="48579"/>
    <lineage>
        <taxon>Eukaryota</taxon>
        <taxon>Fungi</taxon>
        <taxon>Dikarya</taxon>
        <taxon>Basidiomycota</taxon>
        <taxon>Agaricomycotina</taxon>
        <taxon>Agaricomycetes</taxon>
        <taxon>Agaricomycetidae</taxon>
        <taxon>Boletales</taxon>
        <taxon>Suillineae</taxon>
        <taxon>Suillaceae</taxon>
        <taxon>Suillus</taxon>
    </lineage>
</organism>
<comment type="caution">
    <text evidence="2">The sequence shown here is derived from an EMBL/GenBank/DDBJ whole genome shotgun (WGS) entry which is preliminary data.</text>
</comment>
<dbReference type="AlphaFoldDB" id="A0A9P6ZLS0"/>
<evidence type="ECO:0000256" key="1">
    <source>
        <dbReference type="SAM" id="MobiDB-lite"/>
    </source>
</evidence>
<feature type="compositionally biased region" description="Basic and acidic residues" evidence="1">
    <location>
        <begin position="1236"/>
        <end position="1256"/>
    </location>
</feature>
<sequence>MDEIQTFQQRHFLPSSQKHPAAQVGFILAISQHYCLAIFDYRRQSAHILGRHTTSTVTQSGISSHTGSNWEEWHGPSYWKRLAMLHGWPYGDVAAVHVHEDSRSCLPQTHGCDCGPISGAILEHFLEQGLSHHLDGNLQLPTIPCAHTIRLRMLEMVKLSCRRQWSHYLYLGNDLPDNWDPVDRISQETLATRLEEPQQMAQGHQAIITQLATMLYNCPDCRPKLIQTKASTPLIGPIPESSRSQNDEAPDPDPDPEDNNPIANLILSNQMTPNLKQLLDHHSLTTGTHHRDITVMPSRWRPFDAKFDQYWGGPTLESIQPVMDAGEIWSSSRNAWISGLGSAMLFRDYGYRILPSFSQMFWLGPSVDSLDRMMSIGVSETYDPSHQVGHWRGESHGLSRSSMFPDERRVIPSDVRIMAASEILLDAQRLASEQTRVYETLFVYGAHPIRSQRIILDLELDMDIPDETIISMDIDSYIWVTPDFSPALSLGIYLAPVIDQQVPIQNHNHIYVDILIPQSAEDQGPDGTQREEWWTKSVPLSSIPHVPFGVLGTANHTSNLLLFFPRMIHNHANSSLKATRIPVDVIDLFWNEVVLPSISQEAPNSSLPYVDTTVHEIRYKSRKGGSGQSGSQRPKATPISRIAFERIQRSMRTQVRDQAMLAPYGSFFFVLEGKGVKLWTKDGQDGRYHSPYEALKANFTNLDWDYMMDRSHGELYLDVGISFNPTGQFVGLWRLDALKASFQKGGFKKGVVHHTNTLGWYGGIQAEMLLAHARPSQICFRSAYQLCYEAIRPNNNRPKLISDRDGYHLTEAYIKECRWMHEIYSGGPSRRAYGCRDEYRMSGQAALEVLPYLKERAKAFMKSRPILWIPSKIWFGLMDGRLEGLRRAQKSLKVEKPLNYGIQTSILCHLLRSLTSTPIVMDLHLRQSLQSLDDVERIHDRDGMLFLYDAEERIVKEDNAEVRKIMGANIKSRPKIQVSPPSNPTTTCSDHWPIGPQPSWKDVVQMIEDHPELLMRPWIYDSIWDPGDLNVGLLFVQFTREFWLQLGGTQTTNEFMDAIAINPRICDNLQEAMICWSLNQVNRWIISIKFQACSAGLEGDKPGRPHLSFVQRRATFFPHKDTAPPQSSKWKIYWTEGYIAHYHEMCSELSEVQLQHLHDRLDILFSNLQCLPEANKPTAKSPGSTWTLASGHDSIKIVTNPCFYRIQKIGARKRTIKRPAVIRRPQDFRITIMKMQGRDPKRNKPEQGKARVDRRSAKVKQARKPPTRKNKVCSN</sequence>